<accession>A0A328P916</accession>
<organism evidence="2 3">
    <name type="scientific">Dyella jiangningensis</name>
    <dbReference type="NCBI Taxonomy" id="1379159"/>
    <lineage>
        <taxon>Bacteria</taxon>
        <taxon>Pseudomonadati</taxon>
        <taxon>Pseudomonadota</taxon>
        <taxon>Gammaproteobacteria</taxon>
        <taxon>Lysobacterales</taxon>
        <taxon>Rhodanobacteraceae</taxon>
        <taxon>Dyella</taxon>
    </lineage>
</organism>
<reference evidence="2 3" key="1">
    <citation type="journal article" date="2018" name="Genet. Mol. Biol.">
        <title>The genome sequence of Dyella jiangningensis FCAV SCS01 from a lignocellulose-decomposing microbial consortium metagenome reveals potential for biotechnological applications.</title>
        <authorList>
            <person name="Desiderato J.G."/>
            <person name="Alvarenga D.O."/>
            <person name="Constancio M.T.L."/>
            <person name="Alves L.M.C."/>
            <person name="Varani A.M."/>
        </authorList>
    </citation>
    <scope>NUCLEOTIDE SEQUENCE [LARGE SCALE GENOMIC DNA]</scope>
    <source>
        <strain evidence="2 3">FCAV SCS01</strain>
    </source>
</reference>
<sequence>MEQDRENDLLSRACDELLEQNALLQQEVELLCAQLRRHPAGEMQIREARRLMEELTDATRGCTPFPSMGSLEAGAY</sequence>
<name>A0A328P916_9GAMM</name>
<feature type="coiled-coil region" evidence="1">
    <location>
        <begin position="7"/>
        <end position="34"/>
    </location>
</feature>
<dbReference type="RefSeq" id="WP_111982656.1">
    <property type="nucleotide sequence ID" value="NZ_NFZS01000001.1"/>
</dbReference>
<evidence type="ECO:0000256" key="1">
    <source>
        <dbReference type="SAM" id="Coils"/>
    </source>
</evidence>
<keyword evidence="3" id="KW-1185">Reference proteome</keyword>
<evidence type="ECO:0000313" key="2">
    <source>
        <dbReference type="EMBL" id="RAO78120.1"/>
    </source>
</evidence>
<comment type="caution">
    <text evidence="2">The sequence shown here is derived from an EMBL/GenBank/DDBJ whole genome shotgun (WGS) entry which is preliminary data.</text>
</comment>
<gene>
    <name evidence="2" type="ORF">CA260_09935</name>
</gene>
<protein>
    <submittedName>
        <fullName evidence="2">Uncharacterized protein</fullName>
    </submittedName>
</protein>
<dbReference type="Proteomes" id="UP000248926">
    <property type="component" value="Unassembled WGS sequence"/>
</dbReference>
<dbReference type="AlphaFoldDB" id="A0A328P916"/>
<keyword evidence="1" id="KW-0175">Coiled coil</keyword>
<dbReference type="EMBL" id="NFZS01000001">
    <property type="protein sequence ID" value="RAO78120.1"/>
    <property type="molecule type" value="Genomic_DNA"/>
</dbReference>
<dbReference type="OrthoDB" id="5958342at2"/>
<proteinExistence type="predicted"/>
<evidence type="ECO:0000313" key="3">
    <source>
        <dbReference type="Proteomes" id="UP000248926"/>
    </source>
</evidence>